<evidence type="ECO:0000313" key="6">
    <source>
        <dbReference type="Proteomes" id="UP000598271"/>
    </source>
</evidence>
<sequence>MKKILLLSIFFAAIGAHGTKSLAQEANYDESKVPAYTLPEVLVTQDGRRVNSVTDWETKRRPEILALFSEQVYGKTPTQKIPIRFEVTDLDRNALGGKATRKQVRGYFSVDKAKYMDILIYLPNRVGEPISREPVPVFLGLNFAGNQTVHADPDIAITQNWVPAWKDPGIVKNHSTEESRGTRARRWPVEQILARGYGLATVYYGDLQPDRADSFNAGIHPLFFQKDQARPADDEWGAIGMWAWGLSRAMDYLETDQEVNSKLVAVIGHSRLGKAALWAGAQDERFALIISNDSGEGGAAITRRGYGEQIERINTNFPHWFSGNYKKYNSRENDLPVDYHELIALMAPRPVYVASASDDQWADPKGEYLSAYHARTVYALYGKNTLSTDTPPAVEVPVGQKTWTGYHMRNGKHDILLYDWTHFMNFADFHFGKKQ</sequence>
<evidence type="ECO:0000256" key="1">
    <source>
        <dbReference type="ARBA" id="ARBA00022487"/>
    </source>
</evidence>
<evidence type="ECO:0000256" key="2">
    <source>
        <dbReference type="ARBA" id="ARBA00022729"/>
    </source>
</evidence>
<feature type="domain" description="4-O-methyl-glucuronoyl methylesterase-like" evidence="4">
    <location>
        <begin position="234"/>
        <end position="382"/>
    </location>
</feature>
<keyword evidence="6" id="KW-1185">Reference proteome</keyword>
<proteinExistence type="predicted"/>
<dbReference type="Pfam" id="PF22244">
    <property type="entry name" value="GCE_fung"/>
    <property type="match status" value="1"/>
</dbReference>
<keyword evidence="2" id="KW-0732">Signal</keyword>
<gene>
    <name evidence="5" type="ORF">GCM10007390_23660</name>
</gene>
<evidence type="ECO:0000313" key="5">
    <source>
        <dbReference type="EMBL" id="GHB69372.1"/>
    </source>
</evidence>
<keyword evidence="1" id="KW-0719">Serine esterase</keyword>
<dbReference type="Gene3D" id="3.40.50.1820">
    <property type="entry name" value="alpha/beta hydrolase"/>
    <property type="match status" value="1"/>
</dbReference>
<comment type="caution">
    <text evidence="5">The sequence shown here is derived from an EMBL/GenBank/DDBJ whole genome shotgun (WGS) entry which is preliminary data.</text>
</comment>
<dbReference type="Proteomes" id="UP000598271">
    <property type="component" value="Unassembled WGS sequence"/>
</dbReference>
<keyword evidence="3" id="KW-0378">Hydrolase</keyword>
<protein>
    <submittedName>
        <fullName evidence="5">Acetylxylan esterase</fullName>
    </submittedName>
</protein>
<reference evidence="5 6" key="1">
    <citation type="journal article" date="2014" name="Int. J. Syst. Evol. Microbiol.">
        <title>Complete genome sequence of Corynebacterium casei LMG S-19264T (=DSM 44701T), isolated from a smear-ripened cheese.</title>
        <authorList>
            <consortium name="US DOE Joint Genome Institute (JGI-PGF)"/>
            <person name="Walter F."/>
            <person name="Albersmeier A."/>
            <person name="Kalinowski J."/>
            <person name="Ruckert C."/>
        </authorList>
    </citation>
    <scope>NUCLEOTIDE SEQUENCE [LARGE SCALE GENOMIC DNA]</scope>
    <source>
        <strain evidence="5 6">KCTC 12866</strain>
    </source>
</reference>
<evidence type="ECO:0000256" key="3">
    <source>
        <dbReference type="ARBA" id="ARBA00022801"/>
    </source>
</evidence>
<dbReference type="InterPro" id="IPR029058">
    <property type="entry name" value="AB_hydrolase_fold"/>
</dbReference>
<accession>A0A8J3D8Q8</accession>
<dbReference type="EMBL" id="BMXF01000002">
    <property type="protein sequence ID" value="GHB69372.1"/>
    <property type="molecule type" value="Genomic_DNA"/>
</dbReference>
<evidence type="ECO:0000259" key="4">
    <source>
        <dbReference type="Pfam" id="PF22244"/>
    </source>
</evidence>
<dbReference type="RefSeq" id="WP_189564648.1">
    <property type="nucleotide sequence ID" value="NZ_BMXF01000002.1"/>
</dbReference>
<organism evidence="5 6">
    <name type="scientific">Persicitalea jodogahamensis</name>
    <dbReference type="NCBI Taxonomy" id="402147"/>
    <lineage>
        <taxon>Bacteria</taxon>
        <taxon>Pseudomonadati</taxon>
        <taxon>Bacteroidota</taxon>
        <taxon>Cytophagia</taxon>
        <taxon>Cytophagales</taxon>
        <taxon>Spirosomataceae</taxon>
        <taxon>Persicitalea</taxon>
    </lineage>
</organism>
<dbReference type="SUPFAM" id="SSF53474">
    <property type="entry name" value="alpha/beta-Hydrolases"/>
    <property type="match status" value="1"/>
</dbReference>
<dbReference type="AlphaFoldDB" id="A0A8J3D8Q8"/>
<name>A0A8J3D8Q8_9BACT</name>
<dbReference type="GO" id="GO:0052689">
    <property type="term" value="F:carboxylic ester hydrolase activity"/>
    <property type="evidence" value="ECO:0007669"/>
    <property type="project" value="UniProtKB-KW"/>
</dbReference>
<dbReference type="InterPro" id="IPR054579">
    <property type="entry name" value="GCE-like_dom"/>
</dbReference>